<dbReference type="Proteomes" id="UP000683213">
    <property type="component" value="Unassembled WGS sequence"/>
</dbReference>
<dbReference type="Pfam" id="PF01230">
    <property type="entry name" value="HIT"/>
    <property type="match status" value="1"/>
</dbReference>
<name>A0A7J4IW33_9ARCH</name>
<protein>
    <submittedName>
        <fullName evidence="5">HIT family protein</fullName>
    </submittedName>
</protein>
<evidence type="ECO:0000313" key="5">
    <source>
        <dbReference type="EMBL" id="HIH08984.1"/>
    </source>
</evidence>
<dbReference type="InterPro" id="IPR011146">
    <property type="entry name" value="HIT-like"/>
</dbReference>
<evidence type="ECO:0000256" key="1">
    <source>
        <dbReference type="PIRSR" id="PIRSR601310-1"/>
    </source>
</evidence>
<accession>A0A7J4IW33</accession>
<evidence type="ECO:0000313" key="7">
    <source>
        <dbReference type="Proteomes" id="UP000577419"/>
    </source>
</evidence>
<reference evidence="6" key="2">
    <citation type="submission" date="2021-03" db="EMBL/GenBank/DDBJ databases">
        <authorList>
            <person name="Jaffe A."/>
        </authorList>
    </citation>
    <scope>NUCLEOTIDE SEQUENCE</scope>
    <source>
        <strain evidence="6">RIFCSPHIGHO2_01_FULL_GW2011_AR10_43_9</strain>
    </source>
</reference>
<dbReference type="GO" id="GO:0003824">
    <property type="term" value="F:catalytic activity"/>
    <property type="evidence" value="ECO:0007669"/>
    <property type="project" value="InterPro"/>
</dbReference>
<dbReference type="EMBL" id="JAGVWF010000028">
    <property type="protein sequence ID" value="MBS3059199.1"/>
    <property type="molecule type" value="Genomic_DNA"/>
</dbReference>
<evidence type="ECO:0000256" key="2">
    <source>
        <dbReference type="PIRSR" id="PIRSR601310-3"/>
    </source>
</evidence>
<dbReference type="PANTHER" id="PTHR46648:SF1">
    <property type="entry name" value="ADENOSINE 5'-MONOPHOSPHORAMIDASE HNT1"/>
    <property type="match status" value="1"/>
</dbReference>
<dbReference type="InterPro" id="IPR036265">
    <property type="entry name" value="HIT-like_sf"/>
</dbReference>
<feature type="active site" description="Tele-AMP-histidine intermediate" evidence="1">
    <location>
        <position position="99"/>
    </location>
</feature>
<dbReference type="AlphaFoldDB" id="A0A7J4IW33"/>
<evidence type="ECO:0000313" key="6">
    <source>
        <dbReference type="EMBL" id="MBS3059199.1"/>
    </source>
</evidence>
<dbReference type="PROSITE" id="PS51084">
    <property type="entry name" value="HIT_2"/>
    <property type="match status" value="1"/>
</dbReference>
<gene>
    <name evidence="5" type="ORF">HA237_06535</name>
    <name evidence="6" type="ORF">J4224_02105</name>
</gene>
<dbReference type="PRINTS" id="PR00332">
    <property type="entry name" value="HISTRIAD"/>
</dbReference>
<evidence type="ECO:0000259" key="4">
    <source>
        <dbReference type="PROSITE" id="PS51084"/>
    </source>
</evidence>
<reference evidence="6" key="3">
    <citation type="submission" date="2021-05" db="EMBL/GenBank/DDBJ databases">
        <title>Protein family content uncovers lineage relationships and bacterial pathway maintenance mechanisms in DPANN archaea.</title>
        <authorList>
            <person name="Castelle C.J."/>
            <person name="Meheust R."/>
            <person name="Jaffe A.L."/>
            <person name="Seitz K."/>
            <person name="Gong X."/>
            <person name="Baker B.J."/>
            <person name="Banfield J.F."/>
        </authorList>
    </citation>
    <scope>NUCLEOTIDE SEQUENCE</scope>
    <source>
        <strain evidence="6">RIFCSPHIGHO2_01_FULL_GW2011_AR10_43_9</strain>
    </source>
</reference>
<dbReference type="GO" id="GO:0009117">
    <property type="term" value="P:nucleotide metabolic process"/>
    <property type="evidence" value="ECO:0007669"/>
    <property type="project" value="TreeGrafter"/>
</dbReference>
<dbReference type="Gene3D" id="3.30.428.10">
    <property type="entry name" value="HIT-like"/>
    <property type="match status" value="1"/>
</dbReference>
<organism evidence="5 7">
    <name type="scientific">Candidatus Iainarchaeum sp</name>
    <dbReference type="NCBI Taxonomy" id="3101447"/>
    <lineage>
        <taxon>Archaea</taxon>
        <taxon>Candidatus Iainarchaeota</taxon>
        <taxon>Candidatus Iainarchaeia</taxon>
        <taxon>Candidatus Iainarchaeales</taxon>
        <taxon>Candidatus Iainarchaeaceae</taxon>
        <taxon>Candidatus Iainarchaeum</taxon>
    </lineage>
</organism>
<dbReference type="Proteomes" id="UP000577419">
    <property type="component" value="Unassembled WGS sequence"/>
</dbReference>
<dbReference type="InterPro" id="IPR001310">
    <property type="entry name" value="Histidine_triad_HIT"/>
</dbReference>
<proteinExistence type="predicted"/>
<dbReference type="PANTHER" id="PTHR46648">
    <property type="entry name" value="HIT FAMILY PROTEIN 1"/>
    <property type="match status" value="1"/>
</dbReference>
<feature type="short sequence motif" description="Histidine triad motif" evidence="2 3">
    <location>
        <begin position="97"/>
        <end position="101"/>
    </location>
</feature>
<dbReference type="InterPro" id="IPR039384">
    <property type="entry name" value="HINT"/>
</dbReference>
<comment type="caution">
    <text evidence="5">The sequence shown here is derived from an EMBL/GenBank/DDBJ whole genome shotgun (WGS) entry which is preliminary data.</text>
</comment>
<reference evidence="5" key="1">
    <citation type="journal article" date="2020" name="bioRxiv">
        <title>A rank-normalized archaeal taxonomy based on genome phylogeny resolves widespread incomplete and uneven classifications.</title>
        <authorList>
            <person name="Rinke C."/>
            <person name="Chuvochina M."/>
            <person name="Mussig A.J."/>
            <person name="Chaumeil P.-A."/>
            <person name="Waite D.W."/>
            <person name="Whitman W.B."/>
            <person name="Parks D.H."/>
            <person name="Hugenholtz P."/>
        </authorList>
    </citation>
    <scope>NUCLEOTIDE SEQUENCE</scope>
    <source>
        <strain evidence="5">UBA10011</strain>
    </source>
</reference>
<dbReference type="SUPFAM" id="SSF54197">
    <property type="entry name" value="HIT-like"/>
    <property type="match status" value="1"/>
</dbReference>
<evidence type="ECO:0000256" key="3">
    <source>
        <dbReference type="PROSITE-ProRule" id="PRU00464"/>
    </source>
</evidence>
<feature type="domain" description="HIT" evidence="4">
    <location>
        <begin position="5"/>
        <end position="112"/>
    </location>
</feature>
<sequence>MEECVFCKIVQGKLPSTKLYEDKAVLSFLDIFPITKGHALVIPKNHYRTIVDVPEKELGKVLETAKKIGAAQMKALGAKGFNILQSNEKEAGQVVFHAHFHVIPRKEGDGLGFRWPSKEAGKEELYKTQKIIKENLK</sequence>
<dbReference type="EMBL" id="DUFG01000033">
    <property type="protein sequence ID" value="HIH08984.1"/>
    <property type="molecule type" value="Genomic_DNA"/>
</dbReference>
<dbReference type="CDD" id="cd01277">
    <property type="entry name" value="HINT_subgroup"/>
    <property type="match status" value="1"/>
</dbReference>